<dbReference type="CDD" id="cd19411">
    <property type="entry name" value="MCP2201-like_sensor"/>
    <property type="match status" value="1"/>
</dbReference>
<dbReference type="CDD" id="cd06225">
    <property type="entry name" value="HAMP"/>
    <property type="match status" value="1"/>
</dbReference>
<keyword evidence="4" id="KW-1133">Transmembrane helix</keyword>
<evidence type="ECO:0000256" key="1">
    <source>
        <dbReference type="ARBA" id="ARBA00022481"/>
    </source>
</evidence>
<dbReference type="PANTHER" id="PTHR43531:SF14">
    <property type="entry name" value="METHYL-ACCEPTING CHEMOTAXIS PROTEIN I-RELATED"/>
    <property type="match status" value="1"/>
</dbReference>
<protein>
    <recommendedName>
        <fullName evidence="9">Methyl-accepting chemotaxis protein</fullName>
    </recommendedName>
</protein>
<evidence type="ECO:0008006" key="9">
    <source>
        <dbReference type="Google" id="ProtNLM"/>
    </source>
</evidence>
<dbReference type="Pfam" id="PF00672">
    <property type="entry name" value="HAMP"/>
    <property type="match status" value="1"/>
</dbReference>
<feature type="transmembrane region" description="Helical" evidence="4">
    <location>
        <begin position="12"/>
        <end position="32"/>
    </location>
</feature>
<dbReference type="InterPro" id="IPR003660">
    <property type="entry name" value="HAMP_dom"/>
</dbReference>
<evidence type="ECO:0000259" key="5">
    <source>
        <dbReference type="PROSITE" id="PS50111"/>
    </source>
</evidence>
<dbReference type="Gene3D" id="6.10.340.10">
    <property type="match status" value="1"/>
</dbReference>
<evidence type="ECO:0000256" key="4">
    <source>
        <dbReference type="SAM" id="Phobius"/>
    </source>
</evidence>
<dbReference type="Pfam" id="PF00015">
    <property type="entry name" value="MCPsignal"/>
    <property type="match status" value="1"/>
</dbReference>
<dbReference type="RefSeq" id="WP_344762812.1">
    <property type="nucleotide sequence ID" value="NZ_BAAAZE010000008.1"/>
</dbReference>
<name>A0ABP7T3P5_9BURK</name>
<evidence type="ECO:0000259" key="6">
    <source>
        <dbReference type="PROSITE" id="PS50885"/>
    </source>
</evidence>
<dbReference type="PROSITE" id="PS50885">
    <property type="entry name" value="HAMP"/>
    <property type="match status" value="1"/>
</dbReference>
<evidence type="ECO:0000313" key="7">
    <source>
        <dbReference type="EMBL" id="GAA4020618.1"/>
    </source>
</evidence>
<keyword evidence="4" id="KW-0812">Transmembrane</keyword>
<evidence type="ECO:0000313" key="8">
    <source>
        <dbReference type="Proteomes" id="UP001501353"/>
    </source>
</evidence>
<gene>
    <name evidence="7" type="ORF">GCM10022212_16520</name>
</gene>
<dbReference type="SUPFAM" id="SSF58104">
    <property type="entry name" value="Methyl-accepting chemotaxis protein (MCP) signaling domain"/>
    <property type="match status" value="1"/>
</dbReference>
<dbReference type="EMBL" id="BAAAZE010000008">
    <property type="protein sequence ID" value="GAA4020618.1"/>
    <property type="molecule type" value="Genomic_DNA"/>
</dbReference>
<keyword evidence="3" id="KW-0807">Transducer</keyword>
<accession>A0ABP7T3P5</accession>
<dbReference type="SMART" id="SM00304">
    <property type="entry name" value="HAMP"/>
    <property type="match status" value="1"/>
</dbReference>
<dbReference type="PROSITE" id="PS50111">
    <property type="entry name" value="CHEMOTAXIS_TRANSDUC_2"/>
    <property type="match status" value="1"/>
</dbReference>
<keyword evidence="4" id="KW-0472">Membrane</keyword>
<keyword evidence="8" id="KW-1185">Reference proteome</keyword>
<dbReference type="Pfam" id="PF12729">
    <property type="entry name" value="4HB_MCP_1"/>
    <property type="match status" value="1"/>
</dbReference>
<evidence type="ECO:0000256" key="2">
    <source>
        <dbReference type="ARBA" id="ARBA00029447"/>
    </source>
</evidence>
<feature type="domain" description="HAMP" evidence="6">
    <location>
        <begin position="212"/>
        <end position="264"/>
    </location>
</feature>
<comment type="similarity">
    <text evidence="2">Belongs to the methyl-accepting chemotaxis (MCP) protein family.</text>
</comment>
<dbReference type="InterPro" id="IPR051310">
    <property type="entry name" value="MCP_chemotaxis"/>
</dbReference>
<reference evidence="8" key="1">
    <citation type="journal article" date="2019" name="Int. J. Syst. Evol. Microbiol.">
        <title>The Global Catalogue of Microorganisms (GCM) 10K type strain sequencing project: providing services to taxonomists for standard genome sequencing and annotation.</title>
        <authorList>
            <consortium name="The Broad Institute Genomics Platform"/>
            <consortium name="The Broad Institute Genome Sequencing Center for Infectious Disease"/>
            <person name="Wu L."/>
            <person name="Ma J."/>
        </authorList>
    </citation>
    <scope>NUCLEOTIDE SEQUENCE [LARGE SCALE GENOMIC DNA]</scope>
    <source>
        <strain evidence="8">JCM 16673</strain>
    </source>
</reference>
<dbReference type="InterPro" id="IPR004089">
    <property type="entry name" value="MCPsignal_dom"/>
</dbReference>
<keyword evidence="1" id="KW-0488">Methylation</keyword>
<dbReference type="InterPro" id="IPR047347">
    <property type="entry name" value="YvaQ-like_sensor"/>
</dbReference>
<dbReference type="InterPro" id="IPR024478">
    <property type="entry name" value="HlyB_4HB_MCP"/>
</dbReference>
<sequence length="525" mass="55484">MPTYQFNITTRLILSFATVLLVMAAITAVALWRLQAAYDMTDYLVNRKLATQQLAADWLGAVSLNSVRAIAIAKSDSLELEEYFASQLSVGDKEIAVLRTALQGSAITAEETALLAAIDLQRSRYLAVRTEVFKLKSIGKTQDVEQQVKRNMEPAQLASLQGIRQVLDNQKIQAKQIADDSERLYRTSILLLIGLGVLSIALGVLCAWLLIRSLVRPLRHAIGIAAQVASGDLAIESQPRRGDEVGALLMSLEQMAASLAGTVGNVRHGIVAMDATAQQMSIDNVHLSDRTVLQAESLQDAASSIEQLSAAVRQNAASALQANGLATSAADNANQGGQQIGQLVTTMTSIAKSSARMGDIIGVIDGIAFQTNILALNAAVEAARAGDHGRGFAVVAAEVRALAQRSAAAAREIKALIQQSVDCVTLGSRHVHSAGQTIDAIVTSSREVATIVGQITDASHQQHIGIEQVNLAVAEIDAATQQNAALVREAAANAAELQRQSQQLRAAIGFFSAAQTGSAPLRLAA</sequence>
<dbReference type="PANTHER" id="PTHR43531">
    <property type="entry name" value="PROTEIN ICFG"/>
    <property type="match status" value="1"/>
</dbReference>
<organism evidence="7 8">
    <name type="scientific">Actimicrobium antarcticum</name>
    <dbReference type="NCBI Taxonomy" id="1051899"/>
    <lineage>
        <taxon>Bacteria</taxon>
        <taxon>Pseudomonadati</taxon>
        <taxon>Pseudomonadota</taxon>
        <taxon>Betaproteobacteria</taxon>
        <taxon>Burkholderiales</taxon>
        <taxon>Oxalobacteraceae</taxon>
        <taxon>Actimicrobium</taxon>
    </lineage>
</organism>
<dbReference type="SMART" id="SM00283">
    <property type="entry name" value="MA"/>
    <property type="match status" value="1"/>
</dbReference>
<proteinExistence type="inferred from homology"/>
<evidence type="ECO:0000256" key="3">
    <source>
        <dbReference type="PROSITE-ProRule" id="PRU00284"/>
    </source>
</evidence>
<comment type="caution">
    <text evidence="7">The sequence shown here is derived from an EMBL/GenBank/DDBJ whole genome shotgun (WGS) entry which is preliminary data.</text>
</comment>
<feature type="domain" description="Methyl-accepting transducer" evidence="5">
    <location>
        <begin position="269"/>
        <end position="498"/>
    </location>
</feature>
<dbReference type="Proteomes" id="UP001501353">
    <property type="component" value="Unassembled WGS sequence"/>
</dbReference>
<feature type="transmembrane region" description="Helical" evidence="4">
    <location>
        <begin position="189"/>
        <end position="211"/>
    </location>
</feature>
<dbReference type="Gene3D" id="1.10.287.950">
    <property type="entry name" value="Methyl-accepting chemotaxis protein"/>
    <property type="match status" value="1"/>
</dbReference>